<feature type="transmembrane region" description="Helical" evidence="2">
    <location>
        <begin position="361"/>
        <end position="381"/>
    </location>
</feature>
<accession>A0ABU9CQH2</accession>
<dbReference type="RefSeq" id="WP_341412728.1">
    <property type="nucleotide sequence ID" value="NZ_JBBUTH010000010.1"/>
</dbReference>
<evidence type="ECO:0000313" key="5">
    <source>
        <dbReference type="Proteomes" id="UP001365405"/>
    </source>
</evidence>
<evidence type="ECO:0000256" key="2">
    <source>
        <dbReference type="SAM" id="Phobius"/>
    </source>
</evidence>
<dbReference type="InterPro" id="IPR058647">
    <property type="entry name" value="BSH_CzcB-like"/>
</dbReference>
<evidence type="ECO:0000259" key="3">
    <source>
        <dbReference type="Pfam" id="PF25973"/>
    </source>
</evidence>
<dbReference type="PANTHER" id="PTHR13325:SF3">
    <property type="entry name" value="MEMBRANE-BOUND TRANSCRIPTION FACTOR SITE-2 PROTEASE"/>
    <property type="match status" value="1"/>
</dbReference>
<protein>
    <submittedName>
        <fullName evidence="4">HlyD family efflux transporter periplasmic adaptor subunit</fullName>
    </submittedName>
</protein>
<feature type="transmembrane region" description="Helical" evidence="2">
    <location>
        <begin position="284"/>
        <end position="305"/>
    </location>
</feature>
<keyword evidence="5" id="KW-1185">Reference proteome</keyword>
<comment type="caution">
    <text evidence="4">The sequence shown here is derived from an EMBL/GenBank/DDBJ whole genome shotgun (WGS) entry which is preliminary data.</text>
</comment>
<dbReference type="Proteomes" id="UP001365405">
    <property type="component" value="Unassembled WGS sequence"/>
</dbReference>
<dbReference type="EMBL" id="JBBUTH010000010">
    <property type="protein sequence ID" value="MEK8052995.1"/>
    <property type="molecule type" value="Genomic_DNA"/>
</dbReference>
<name>A0ABU9CQH2_9BURK</name>
<feature type="transmembrane region" description="Helical" evidence="2">
    <location>
        <begin position="158"/>
        <end position="179"/>
    </location>
</feature>
<proteinExistence type="predicted"/>
<sequence length="727" mass="79259">MSESLFSPAWYRVAPLKARLRSHAVLHRHVYRGRLWYVLQDRASARFHRFSPEAYAVIGLMDGQRSLDEIWRIACERLGDDAPTQDEVIQLLATLHRADVLLTDAPPDLDELHERRLTQRSAKRRQTLGNPLALRLPLIDPDAVLTALMPLLRPLLGWAGALLWLALVGGALAAGASHWTELTRNLSDHLLSADNLLLVGLAFTLAKAVHEFGHGLAVKARGGEVHEMGVMLLVLMPVPYVDASASLAFERKRDRMLVGAAGMLAELALAAVALLAWVNLEPGLLRAFAYNLVMIAGLTTVVFNANPLLRFDGYYILSDAIEIPNLGQRANSYLGYLVRRYALGLRRLTPPEAAPGERPWFVGYAIASFVYRMVVSLGIALLVAQQYFVIGVVLGLWSLFNAFLQPLGKRIAYLATGPELEGRRGRALAVTGLVVGALVAVVGWVPVPSWTRTEGVALVPERGHVRAATDGFVKQVLVASGQTVRQGQPLLLLDDPELAARLRVLDAQLREQQARYAAANGDRVQLAMIRDDIAHISARRAHAAARLAELVVRSPADGRFVMDDVADAPGKFVHRGELLAFAVEPTRLAVQVVVPQADVDLVRQMTRRVELRRPERVADVLPAQVRRVVPAATSALPSLALSAQGGGELSLDPNAGRGDGKGEAKAEGRHEVKAASSLFLFELDLGAEPPPLAIGGRLYAKFERTPETLAVQGWRALRGLLLSRFSV</sequence>
<dbReference type="SUPFAM" id="SSF111369">
    <property type="entry name" value="HlyD-like secretion proteins"/>
    <property type="match status" value="1"/>
</dbReference>
<feature type="domain" description="CzcB-like barrel-sandwich hybrid" evidence="3">
    <location>
        <begin position="464"/>
        <end position="564"/>
    </location>
</feature>
<organism evidence="4 5">
    <name type="scientific">Pseudaquabacterium inlustre</name>
    <dbReference type="NCBI Taxonomy" id="2984192"/>
    <lineage>
        <taxon>Bacteria</taxon>
        <taxon>Pseudomonadati</taxon>
        <taxon>Pseudomonadota</taxon>
        <taxon>Betaproteobacteria</taxon>
        <taxon>Burkholderiales</taxon>
        <taxon>Sphaerotilaceae</taxon>
        <taxon>Pseudaquabacterium</taxon>
    </lineage>
</organism>
<keyword evidence="2" id="KW-1133">Transmembrane helix</keyword>
<feature type="transmembrane region" description="Helical" evidence="2">
    <location>
        <begin position="425"/>
        <end position="445"/>
    </location>
</feature>
<evidence type="ECO:0000313" key="4">
    <source>
        <dbReference type="EMBL" id="MEK8052995.1"/>
    </source>
</evidence>
<feature type="transmembrane region" description="Helical" evidence="2">
    <location>
        <begin position="387"/>
        <end position="404"/>
    </location>
</feature>
<keyword evidence="2" id="KW-0812">Transmembrane</keyword>
<gene>
    <name evidence="4" type="ORF">AACH10_22270</name>
</gene>
<keyword evidence="2" id="KW-0472">Membrane</keyword>
<feature type="region of interest" description="Disordered" evidence="1">
    <location>
        <begin position="647"/>
        <end position="668"/>
    </location>
</feature>
<reference evidence="4 5" key="1">
    <citation type="submission" date="2024-04" db="EMBL/GenBank/DDBJ databases">
        <title>Novel species of the genus Ideonella isolated from streams.</title>
        <authorList>
            <person name="Lu H."/>
        </authorList>
    </citation>
    <scope>NUCLEOTIDE SEQUENCE [LARGE SCALE GENOMIC DNA]</scope>
    <source>
        <strain evidence="4 5">DXS22W</strain>
    </source>
</reference>
<evidence type="ECO:0000256" key="1">
    <source>
        <dbReference type="SAM" id="MobiDB-lite"/>
    </source>
</evidence>
<dbReference type="Gene3D" id="1.10.10.1150">
    <property type="entry name" value="Coenzyme PQQ synthesis protein D (PqqD)"/>
    <property type="match status" value="1"/>
</dbReference>
<feature type="transmembrane region" description="Helical" evidence="2">
    <location>
        <begin position="256"/>
        <end position="278"/>
    </location>
</feature>
<dbReference type="PANTHER" id="PTHR13325">
    <property type="entry name" value="PROTEASE M50 MEMBRANE-BOUND TRANSCRIPTION FACTOR SITE 2 PROTEASE"/>
    <property type="match status" value="1"/>
</dbReference>
<dbReference type="InterPro" id="IPR001193">
    <property type="entry name" value="MBTPS2"/>
</dbReference>
<dbReference type="InterPro" id="IPR041881">
    <property type="entry name" value="PqqD_sf"/>
</dbReference>
<dbReference type="Pfam" id="PF25973">
    <property type="entry name" value="BSH_CzcB"/>
    <property type="match status" value="1"/>
</dbReference>
<dbReference type="Gene3D" id="2.40.50.100">
    <property type="match status" value="1"/>
</dbReference>
<feature type="transmembrane region" description="Helical" evidence="2">
    <location>
        <begin position="229"/>
        <end position="249"/>
    </location>
</feature>
<feature type="compositionally biased region" description="Basic and acidic residues" evidence="1">
    <location>
        <begin position="658"/>
        <end position="668"/>
    </location>
</feature>
<feature type="transmembrane region" description="Helical" evidence="2">
    <location>
        <begin position="191"/>
        <end position="209"/>
    </location>
</feature>